<evidence type="ECO:0000256" key="3">
    <source>
        <dbReference type="ARBA" id="ARBA00023002"/>
    </source>
</evidence>
<dbReference type="STRING" id="1173584.SAMN05444851_2757"/>
<dbReference type="GO" id="GO:0016491">
    <property type="term" value="F:oxidoreductase activity"/>
    <property type="evidence" value="ECO:0007669"/>
    <property type="project" value="UniProtKB-KW"/>
</dbReference>
<dbReference type="Proteomes" id="UP000199650">
    <property type="component" value="Unassembled WGS sequence"/>
</dbReference>
<evidence type="ECO:0000313" key="5">
    <source>
        <dbReference type="EMBL" id="SEW29170.1"/>
    </source>
</evidence>
<evidence type="ECO:0000256" key="1">
    <source>
        <dbReference type="ARBA" id="ARBA00022630"/>
    </source>
</evidence>
<feature type="domain" description="Nitroreductase" evidence="4">
    <location>
        <begin position="12"/>
        <end position="197"/>
    </location>
</feature>
<dbReference type="CDD" id="cd02136">
    <property type="entry name" value="PnbA_NfnB-like"/>
    <property type="match status" value="1"/>
</dbReference>
<reference evidence="5 6" key="1">
    <citation type="submission" date="2016-10" db="EMBL/GenBank/DDBJ databases">
        <authorList>
            <person name="de Groot N.N."/>
        </authorList>
    </citation>
    <scope>NUCLEOTIDE SEQUENCE [LARGE SCALE GENOMIC DNA]</scope>
    <source>
        <strain evidence="5 6">DSM 29439</strain>
    </source>
</reference>
<dbReference type="Gene3D" id="3.40.109.10">
    <property type="entry name" value="NADH Oxidase"/>
    <property type="match status" value="1"/>
</dbReference>
<dbReference type="PANTHER" id="PTHR23026:SF90">
    <property type="entry name" value="IODOTYROSINE DEIODINASE 1"/>
    <property type="match status" value="1"/>
</dbReference>
<dbReference type="AlphaFoldDB" id="A0A1I0QPH9"/>
<dbReference type="InterPro" id="IPR050627">
    <property type="entry name" value="Nitroreductase/BluB"/>
</dbReference>
<evidence type="ECO:0000256" key="2">
    <source>
        <dbReference type="ARBA" id="ARBA00022643"/>
    </source>
</evidence>
<keyword evidence="1" id="KW-0285">Flavoprotein</keyword>
<keyword evidence="6" id="KW-1185">Reference proteome</keyword>
<dbReference type="InterPro" id="IPR029479">
    <property type="entry name" value="Nitroreductase"/>
</dbReference>
<dbReference type="Pfam" id="PF00881">
    <property type="entry name" value="Nitroreductase"/>
    <property type="match status" value="1"/>
</dbReference>
<dbReference type="PANTHER" id="PTHR23026">
    <property type="entry name" value="NADPH NITROREDUCTASE"/>
    <property type="match status" value="1"/>
</dbReference>
<dbReference type="SUPFAM" id="SSF55469">
    <property type="entry name" value="FMN-dependent nitroreductase-like"/>
    <property type="match status" value="1"/>
</dbReference>
<accession>A0A1I0QPH9</accession>
<keyword evidence="2" id="KW-0288">FMN</keyword>
<dbReference type="OrthoDB" id="9802510at2"/>
<dbReference type="InterPro" id="IPR000415">
    <property type="entry name" value="Nitroreductase-like"/>
</dbReference>
<dbReference type="RefSeq" id="WP_091431390.1">
    <property type="nucleotide sequence ID" value="NZ_FOJB01000001.1"/>
</dbReference>
<sequence>MQYEDFTALLGTRHSCRAFRSDPVRDETITQILTAAQKVPSWCNAQPWQVDVTLGAETDRLRTALYSHAMTAAQTPDIPWPSAFTGVHQSRRKTCGLQLYESVGVARGDRAASAQQMMENFRLFGAPCFALLTAPAELGSYAFLDCGGFITGFTLAATSLGIASIPQAAVAAYAPFLRNWFGLAEDRIILCGISFGYADETHPANDFRTTRAPLDEWVRRHGEENQA</sequence>
<evidence type="ECO:0000259" key="4">
    <source>
        <dbReference type="Pfam" id="PF00881"/>
    </source>
</evidence>
<dbReference type="EMBL" id="FOJB01000001">
    <property type="protein sequence ID" value="SEW29170.1"/>
    <property type="molecule type" value="Genomic_DNA"/>
</dbReference>
<name>A0A1I0QPH9_9RHOB</name>
<organism evidence="5 6">
    <name type="scientific">Aliiroseovarius sediminilitoris</name>
    <dbReference type="NCBI Taxonomy" id="1173584"/>
    <lineage>
        <taxon>Bacteria</taxon>
        <taxon>Pseudomonadati</taxon>
        <taxon>Pseudomonadota</taxon>
        <taxon>Alphaproteobacteria</taxon>
        <taxon>Rhodobacterales</taxon>
        <taxon>Paracoccaceae</taxon>
        <taxon>Aliiroseovarius</taxon>
    </lineage>
</organism>
<proteinExistence type="predicted"/>
<keyword evidence="3" id="KW-0560">Oxidoreductase</keyword>
<gene>
    <name evidence="5" type="ORF">SAMN05444851_2757</name>
</gene>
<evidence type="ECO:0000313" key="6">
    <source>
        <dbReference type="Proteomes" id="UP000199650"/>
    </source>
</evidence>
<protein>
    <submittedName>
        <fullName evidence="5">Nitroreductase</fullName>
    </submittedName>
</protein>